<protein>
    <submittedName>
        <fullName evidence="1">Uncharacterized protein</fullName>
    </submittedName>
</protein>
<gene>
    <name evidence="1" type="ORF">MNVI_01030</name>
</gene>
<dbReference type="Proteomes" id="UP000466894">
    <property type="component" value="Chromosome"/>
</dbReference>
<organism evidence="1 2">
    <name type="scientific">Mycobacterium noviomagense</name>
    <dbReference type="NCBI Taxonomy" id="459858"/>
    <lineage>
        <taxon>Bacteria</taxon>
        <taxon>Bacillati</taxon>
        <taxon>Actinomycetota</taxon>
        <taxon>Actinomycetes</taxon>
        <taxon>Mycobacteriales</taxon>
        <taxon>Mycobacteriaceae</taxon>
        <taxon>Mycobacterium</taxon>
    </lineage>
</organism>
<evidence type="ECO:0000313" key="2">
    <source>
        <dbReference type="Proteomes" id="UP000466894"/>
    </source>
</evidence>
<evidence type="ECO:0000313" key="1">
    <source>
        <dbReference type="EMBL" id="BBY04785.1"/>
    </source>
</evidence>
<reference evidence="1 2" key="1">
    <citation type="journal article" date="2019" name="Emerg. Microbes Infect.">
        <title>Comprehensive subspecies identification of 175 nontuberculous mycobacteria species based on 7547 genomic profiles.</title>
        <authorList>
            <person name="Matsumoto Y."/>
            <person name="Kinjo T."/>
            <person name="Motooka D."/>
            <person name="Nabeya D."/>
            <person name="Jung N."/>
            <person name="Uechi K."/>
            <person name="Horii T."/>
            <person name="Iida T."/>
            <person name="Fujita J."/>
            <person name="Nakamura S."/>
        </authorList>
    </citation>
    <scope>NUCLEOTIDE SEQUENCE [LARGE SCALE GENOMIC DNA]</scope>
    <source>
        <strain evidence="1 2">JCM 16367</strain>
    </source>
</reference>
<dbReference type="EMBL" id="AP022583">
    <property type="protein sequence ID" value="BBY04785.1"/>
    <property type="molecule type" value="Genomic_DNA"/>
</dbReference>
<accession>A0A7I7P7J9</accession>
<dbReference type="KEGG" id="mnv:MNVI_01030"/>
<name>A0A7I7P7J9_9MYCO</name>
<sequence>MLRFAANLPDPPVGLAPVLDRLFHLRLEHRPQRLGDLLTGSGVQVERVEKVAPNVVLVLVVGAVADTDRARVVVAGEMVQLFFFEGALPPTPYITCSGWRSPLLAPETSAMNEKKSSASRSRPRV</sequence>
<proteinExistence type="predicted"/>
<dbReference type="AlphaFoldDB" id="A0A7I7P7J9"/>